<protein>
    <submittedName>
        <fullName evidence="1">Unplaced genomic scaffold CY34scaffold_803, whole genome shotgun sequence</fullName>
    </submittedName>
</protein>
<keyword evidence="2" id="KW-1185">Reference proteome</keyword>
<dbReference type="STRING" id="930992.A0A0C9Z7I4"/>
<dbReference type="AlphaFoldDB" id="A0A0C9Z7I4"/>
<dbReference type="EMBL" id="KN835934">
    <property type="protein sequence ID" value="KIK33475.1"/>
    <property type="molecule type" value="Genomic_DNA"/>
</dbReference>
<dbReference type="OrthoDB" id="2678246at2759"/>
<dbReference type="HOGENOM" id="CLU_041175_2_1_1"/>
<sequence>MSSVPALNEPPPSSRVTVRWDSDCTDALVQFLDTHPADCRVLFNKSKKTRDMTIDEPSPSGNKTKIWAAIAQYVFENNEEYGSVYAEDKNKFAQAVSNRLNYLRGKYKKFRHQFNQTGAGINPLDANGGKNLQQQVLLTFPWFEVLDGLWKDNPVFVPNTISSAPGMNHAGGLAALTKGKRGGQ</sequence>
<dbReference type="InParanoid" id="A0A0C9Z7I4"/>
<evidence type="ECO:0000313" key="2">
    <source>
        <dbReference type="Proteomes" id="UP000054485"/>
    </source>
</evidence>
<reference evidence="2" key="2">
    <citation type="submission" date="2015-01" db="EMBL/GenBank/DDBJ databases">
        <title>Evolutionary Origins and Diversification of the Mycorrhizal Mutualists.</title>
        <authorList>
            <consortium name="DOE Joint Genome Institute"/>
            <consortium name="Mycorrhizal Genomics Consortium"/>
            <person name="Kohler A."/>
            <person name="Kuo A."/>
            <person name="Nagy L.G."/>
            <person name="Floudas D."/>
            <person name="Copeland A."/>
            <person name="Barry K.W."/>
            <person name="Cichocki N."/>
            <person name="Veneault-Fourrey C."/>
            <person name="LaButti K."/>
            <person name="Lindquist E.A."/>
            <person name="Lipzen A."/>
            <person name="Lundell T."/>
            <person name="Morin E."/>
            <person name="Murat C."/>
            <person name="Riley R."/>
            <person name="Ohm R."/>
            <person name="Sun H."/>
            <person name="Tunlid A."/>
            <person name="Henrissat B."/>
            <person name="Grigoriev I.V."/>
            <person name="Hibbett D.S."/>
            <person name="Martin F."/>
        </authorList>
    </citation>
    <scope>NUCLEOTIDE SEQUENCE [LARGE SCALE GENOMIC DNA]</scope>
    <source>
        <strain evidence="2">UH-Slu-Lm8-n1</strain>
    </source>
</reference>
<name>A0A0C9Z7I4_9AGAM</name>
<reference evidence="1 2" key="1">
    <citation type="submission" date="2014-04" db="EMBL/GenBank/DDBJ databases">
        <authorList>
            <consortium name="DOE Joint Genome Institute"/>
            <person name="Kuo A."/>
            <person name="Ruytinx J."/>
            <person name="Rineau F."/>
            <person name="Colpaert J."/>
            <person name="Kohler A."/>
            <person name="Nagy L.G."/>
            <person name="Floudas D."/>
            <person name="Copeland A."/>
            <person name="Barry K.W."/>
            <person name="Cichocki N."/>
            <person name="Veneault-Fourrey C."/>
            <person name="LaButti K."/>
            <person name="Lindquist E.A."/>
            <person name="Lipzen A."/>
            <person name="Lundell T."/>
            <person name="Morin E."/>
            <person name="Murat C."/>
            <person name="Sun H."/>
            <person name="Tunlid A."/>
            <person name="Henrissat B."/>
            <person name="Grigoriev I.V."/>
            <person name="Hibbett D.S."/>
            <person name="Martin F."/>
            <person name="Nordberg H.P."/>
            <person name="Cantor M.N."/>
            <person name="Hua S.X."/>
        </authorList>
    </citation>
    <scope>NUCLEOTIDE SEQUENCE [LARGE SCALE GENOMIC DNA]</scope>
    <source>
        <strain evidence="1 2">UH-Slu-Lm8-n1</strain>
    </source>
</reference>
<dbReference type="Proteomes" id="UP000054485">
    <property type="component" value="Unassembled WGS sequence"/>
</dbReference>
<gene>
    <name evidence="1" type="ORF">CY34DRAFT_99526</name>
</gene>
<proteinExistence type="predicted"/>
<organism evidence="1 2">
    <name type="scientific">Suillus luteus UH-Slu-Lm8-n1</name>
    <dbReference type="NCBI Taxonomy" id="930992"/>
    <lineage>
        <taxon>Eukaryota</taxon>
        <taxon>Fungi</taxon>
        <taxon>Dikarya</taxon>
        <taxon>Basidiomycota</taxon>
        <taxon>Agaricomycotina</taxon>
        <taxon>Agaricomycetes</taxon>
        <taxon>Agaricomycetidae</taxon>
        <taxon>Boletales</taxon>
        <taxon>Suillineae</taxon>
        <taxon>Suillaceae</taxon>
        <taxon>Suillus</taxon>
    </lineage>
</organism>
<accession>A0A0C9Z7I4</accession>
<evidence type="ECO:0000313" key="1">
    <source>
        <dbReference type="EMBL" id="KIK33475.1"/>
    </source>
</evidence>